<organism evidence="1 2">
    <name type="scientific">Solanum commersonii</name>
    <name type="common">Commerson's wild potato</name>
    <name type="synonym">Commerson's nightshade</name>
    <dbReference type="NCBI Taxonomy" id="4109"/>
    <lineage>
        <taxon>Eukaryota</taxon>
        <taxon>Viridiplantae</taxon>
        <taxon>Streptophyta</taxon>
        <taxon>Embryophyta</taxon>
        <taxon>Tracheophyta</taxon>
        <taxon>Spermatophyta</taxon>
        <taxon>Magnoliopsida</taxon>
        <taxon>eudicotyledons</taxon>
        <taxon>Gunneridae</taxon>
        <taxon>Pentapetalae</taxon>
        <taxon>asterids</taxon>
        <taxon>lamiids</taxon>
        <taxon>Solanales</taxon>
        <taxon>Solanaceae</taxon>
        <taxon>Solanoideae</taxon>
        <taxon>Solaneae</taxon>
        <taxon>Solanum</taxon>
    </lineage>
</organism>
<sequence>MDFIKTLAIESVGPDGQNGPFSRLNDPGSRSTPHFVDFRVWSQLSLMVKTVHFHSQTIPGVGKPPILPIFLFYRSPSLLVIRNSKVILAKNFHECPIRP</sequence>
<accession>A0A9J5X508</accession>
<dbReference type="Proteomes" id="UP000824120">
    <property type="component" value="Chromosome 10"/>
</dbReference>
<reference evidence="1 2" key="1">
    <citation type="submission" date="2020-09" db="EMBL/GenBank/DDBJ databases">
        <title>De no assembly of potato wild relative species, Solanum commersonii.</title>
        <authorList>
            <person name="Cho K."/>
        </authorList>
    </citation>
    <scope>NUCLEOTIDE SEQUENCE [LARGE SCALE GENOMIC DNA]</scope>
    <source>
        <strain evidence="1">LZ3.2</strain>
        <tissue evidence="1">Leaf</tissue>
    </source>
</reference>
<protein>
    <submittedName>
        <fullName evidence="1">Uncharacterized protein</fullName>
    </submittedName>
</protein>
<evidence type="ECO:0000313" key="1">
    <source>
        <dbReference type="EMBL" id="KAG5582372.1"/>
    </source>
</evidence>
<dbReference type="AlphaFoldDB" id="A0A9J5X508"/>
<gene>
    <name evidence="1" type="ORF">H5410_052999</name>
</gene>
<name>A0A9J5X508_SOLCO</name>
<comment type="caution">
    <text evidence="1">The sequence shown here is derived from an EMBL/GenBank/DDBJ whole genome shotgun (WGS) entry which is preliminary data.</text>
</comment>
<dbReference type="EMBL" id="JACXVP010000010">
    <property type="protein sequence ID" value="KAG5582372.1"/>
    <property type="molecule type" value="Genomic_DNA"/>
</dbReference>
<evidence type="ECO:0000313" key="2">
    <source>
        <dbReference type="Proteomes" id="UP000824120"/>
    </source>
</evidence>
<proteinExistence type="predicted"/>
<keyword evidence="2" id="KW-1185">Reference proteome</keyword>